<comment type="similarity">
    <text evidence="2 9">Belongs to the Mediator complex subunit 5 family.</text>
</comment>
<protein>
    <recommendedName>
        <fullName evidence="3 9">Mediator of RNA polymerase II transcription subunit 5</fullName>
    </recommendedName>
    <alternativeName>
        <fullName evidence="8 9">Mediator complex subunit 5</fullName>
    </alternativeName>
</protein>
<dbReference type="AlphaFoldDB" id="A0A1C7MR29"/>
<dbReference type="PANTHER" id="PTHR35784">
    <property type="entry name" value="MEDIATOR OF RNA POLYMERASE II TRANSCRIPTION SUBUNIT 5"/>
    <property type="match status" value="1"/>
</dbReference>
<dbReference type="OMA" id="LWRAFIV"/>
<proteinExistence type="inferred from homology"/>
<comment type="caution">
    <text evidence="10">The sequence shown here is derived from an EMBL/GenBank/DDBJ whole genome shotgun (WGS) entry which is preliminary data.</text>
</comment>
<comment type="subunit">
    <text evidence="9">Component of the Mediator complex.</text>
</comment>
<accession>A0A1C7MR29</accession>
<reference evidence="10 11" key="1">
    <citation type="submission" date="2016-03" db="EMBL/GenBank/DDBJ databases">
        <title>Whole genome sequencing of Grifola frondosa 9006-11.</title>
        <authorList>
            <person name="Min B."/>
            <person name="Park H."/>
            <person name="Kim J.-G."/>
            <person name="Cho H."/>
            <person name="Oh Y.-L."/>
            <person name="Kong W.-S."/>
            <person name="Choi I.-G."/>
        </authorList>
    </citation>
    <scope>NUCLEOTIDE SEQUENCE [LARGE SCALE GENOMIC DNA]</scope>
    <source>
        <strain evidence="10 11">9006-11</strain>
    </source>
</reference>
<evidence type="ECO:0000256" key="5">
    <source>
        <dbReference type="ARBA" id="ARBA00023159"/>
    </source>
</evidence>
<keyword evidence="7 9" id="KW-0539">Nucleus</keyword>
<dbReference type="Proteomes" id="UP000092993">
    <property type="component" value="Unassembled WGS sequence"/>
</dbReference>
<dbReference type="GO" id="GO:0006357">
    <property type="term" value="P:regulation of transcription by RNA polymerase II"/>
    <property type="evidence" value="ECO:0007669"/>
    <property type="project" value="InterPro"/>
</dbReference>
<evidence type="ECO:0000313" key="10">
    <source>
        <dbReference type="EMBL" id="OBZ79167.1"/>
    </source>
</evidence>
<keyword evidence="4 9" id="KW-0805">Transcription regulation</keyword>
<evidence type="ECO:0000256" key="9">
    <source>
        <dbReference type="RuleBase" id="RU364142"/>
    </source>
</evidence>
<evidence type="ECO:0000256" key="4">
    <source>
        <dbReference type="ARBA" id="ARBA00023015"/>
    </source>
</evidence>
<keyword evidence="5 9" id="KW-0010">Activator</keyword>
<evidence type="ECO:0000256" key="8">
    <source>
        <dbReference type="ARBA" id="ARBA00031256"/>
    </source>
</evidence>
<dbReference type="EMBL" id="LUGG01000001">
    <property type="protein sequence ID" value="OBZ79167.1"/>
    <property type="molecule type" value="Genomic_DNA"/>
</dbReference>
<comment type="function">
    <text evidence="9">Component of the Mediator complex, a coactivator involved in the regulated transcription of nearly all RNA polymerase II-dependent genes. Mediator functions as a bridge to convey information from gene-specific regulatory proteins to the basal RNA polymerase II transcription machinery. Mediator is recruited to promoters by direct interactions with regulatory proteins and serves as a scaffold for the assembly of a functional preinitiation complex with RNA polymerase II and the general transcription factors.</text>
</comment>
<name>A0A1C7MR29_GRIFR</name>
<dbReference type="Pfam" id="PF08689">
    <property type="entry name" value="Med5"/>
    <property type="match status" value="1"/>
</dbReference>
<dbReference type="PANTHER" id="PTHR35784:SF1">
    <property type="entry name" value="MEDIATOR OF RNA POLYMERASE II TRANSCRIPTION SUBUNIT 5"/>
    <property type="match status" value="1"/>
</dbReference>
<organism evidence="10 11">
    <name type="scientific">Grifola frondosa</name>
    <name type="common">Maitake</name>
    <name type="synonym">Polyporus frondosus</name>
    <dbReference type="NCBI Taxonomy" id="5627"/>
    <lineage>
        <taxon>Eukaryota</taxon>
        <taxon>Fungi</taxon>
        <taxon>Dikarya</taxon>
        <taxon>Basidiomycota</taxon>
        <taxon>Agaricomycotina</taxon>
        <taxon>Agaricomycetes</taxon>
        <taxon>Polyporales</taxon>
        <taxon>Grifolaceae</taxon>
        <taxon>Grifola</taxon>
    </lineage>
</organism>
<evidence type="ECO:0000256" key="2">
    <source>
        <dbReference type="ARBA" id="ARBA00008782"/>
    </source>
</evidence>
<comment type="subcellular location">
    <subcellularLocation>
        <location evidence="1 9">Nucleus</location>
    </subcellularLocation>
</comment>
<evidence type="ECO:0000256" key="3">
    <source>
        <dbReference type="ARBA" id="ARBA00020628"/>
    </source>
</evidence>
<keyword evidence="11" id="KW-1185">Reference proteome</keyword>
<dbReference type="STRING" id="5627.A0A1C7MR29"/>
<dbReference type="InterPro" id="IPR014801">
    <property type="entry name" value="Mediator_Med5_fun"/>
</dbReference>
<dbReference type="GO" id="GO:0016592">
    <property type="term" value="C:mediator complex"/>
    <property type="evidence" value="ECO:0007669"/>
    <property type="project" value="InterPro"/>
</dbReference>
<sequence length="919" mass="100360">MSLSELTRNAFQSGIPAQKWINLCKLFISKHLTRTPPESIQSDINSVLILFRNYPGEPALQNYLRFAIQDGVLSLPTFVTTFLSAARSPDLHNSATLDMLCRVVLDYHYASGMPAIGSIVPYSESTIEVLGAVQDAMALLRTAHSLPMSHFHQLTTSASELLILLLSCVTDVSQISTAQAMVHFADANDMLQVLRLSPGVRQVLETFVLSLSLLLGDDAKAAREAQMMHTLQLALGKGSILGPGSESDIVTCGLLTLHQIFNRAGPFGSGDGPHIAAVLVSLLRWSSWTPVTFYTQLLAAALNCVAQNITLGTTTRSSSIWRSFVIGRVRLRNVFEIKNMSNHWRQLPHLLVLFQKAAELDSTIPADTDWRASASPKLLWGTLNFTHSRSSSFTSELLYQLLTTGLIDASFSATLNTTLNDFHPRLLLDAQDAGLELPTTQAYFEAKLSADASLEDMEALLQKAWRDPCSHAAFAEVVMKRFTSSDVESLSSLCKILCKCDIALDMLSLHAKITDVVAHALAFVEDYDCETVGDPQTAVSHLGDVVLFLQSTIVRFNLSSPKYSLGRRELNSGYLRSAALVYRVDELKGEDATGFKAWFKALFDASSEGIEDSILRATRPKTLLRIAATLFSYAISLCTERKMETDVLNNGISYFLGPLLNWTLAGVVRVLLMEVQHKGFKAPIHLEVLQTLLSSSSCPPSVLRLSATNILRLFPDPKTQEQGRTGSFDTTPIRRAALQALGLPTEESQNPLSLNGAGSHWTDQSRQLVNNALSMARAGKAPALDPRWATWRPAAHSDVRADHAPVLRRAPLLPIFLHIVLPSLVVGADHLAPTEQAISVELLVAVVSSALTAALHLEWALLATCGEERFVLGQSAIAMARRVAGDLHRRGSGPTAEVILQRLASSPQFATNFPIFADT</sequence>
<evidence type="ECO:0000256" key="7">
    <source>
        <dbReference type="ARBA" id="ARBA00023242"/>
    </source>
</evidence>
<keyword evidence="6 9" id="KW-0804">Transcription</keyword>
<evidence type="ECO:0000256" key="1">
    <source>
        <dbReference type="ARBA" id="ARBA00004123"/>
    </source>
</evidence>
<dbReference type="GO" id="GO:0003712">
    <property type="term" value="F:transcription coregulator activity"/>
    <property type="evidence" value="ECO:0007669"/>
    <property type="project" value="InterPro"/>
</dbReference>
<evidence type="ECO:0000313" key="11">
    <source>
        <dbReference type="Proteomes" id="UP000092993"/>
    </source>
</evidence>
<gene>
    <name evidence="10" type="primary">NUT1</name>
    <name evidence="9" type="synonym">MED5</name>
    <name evidence="10" type="ORF">A0H81_00929</name>
</gene>
<dbReference type="OrthoDB" id="5549158at2759"/>
<evidence type="ECO:0000256" key="6">
    <source>
        <dbReference type="ARBA" id="ARBA00023163"/>
    </source>
</evidence>